<evidence type="ECO:0000256" key="4">
    <source>
        <dbReference type="SAM" id="MobiDB-lite"/>
    </source>
</evidence>
<dbReference type="Pfam" id="PF01248">
    <property type="entry name" value="Ribosomal_L7Ae"/>
    <property type="match status" value="1"/>
</dbReference>
<dbReference type="InterPro" id="IPR004038">
    <property type="entry name" value="Ribosomal_eL8/eL30/eS12/Gad45"/>
</dbReference>
<dbReference type="InterPro" id="IPR000231">
    <property type="entry name" value="Ribosomal_eL30"/>
</dbReference>
<dbReference type="EMBL" id="KZ451886">
    <property type="protein sequence ID" value="PKA66349.1"/>
    <property type="molecule type" value="Genomic_DNA"/>
</dbReference>
<feature type="compositionally biased region" description="Basic and acidic residues" evidence="4">
    <location>
        <begin position="226"/>
        <end position="243"/>
    </location>
</feature>
<dbReference type="InterPro" id="IPR022991">
    <property type="entry name" value="Ribosomal_eL30_CS"/>
</dbReference>
<dbReference type="Proteomes" id="UP000236161">
    <property type="component" value="Unassembled WGS sequence"/>
</dbReference>
<dbReference type="InterPro" id="IPR029064">
    <property type="entry name" value="Ribosomal_eL30-like_sf"/>
</dbReference>
<keyword evidence="7" id="KW-1185">Reference proteome</keyword>
<reference evidence="6 7" key="1">
    <citation type="journal article" date="2017" name="Nature">
        <title>The Apostasia genome and the evolution of orchids.</title>
        <authorList>
            <person name="Zhang G.Q."/>
            <person name="Liu K.W."/>
            <person name="Li Z."/>
            <person name="Lohaus R."/>
            <person name="Hsiao Y.Y."/>
            <person name="Niu S.C."/>
            <person name="Wang J.Y."/>
            <person name="Lin Y.C."/>
            <person name="Xu Q."/>
            <person name="Chen L.J."/>
            <person name="Yoshida K."/>
            <person name="Fujiwara S."/>
            <person name="Wang Z.W."/>
            <person name="Zhang Y.Q."/>
            <person name="Mitsuda N."/>
            <person name="Wang M."/>
            <person name="Liu G.H."/>
            <person name="Pecoraro L."/>
            <person name="Huang H.X."/>
            <person name="Xiao X.J."/>
            <person name="Lin M."/>
            <person name="Wu X.Y."/>
            <person name="Wu W.L."/>
            <person name="Chen Y.Y."/>
            <person name="Chang S.B."/>
            <person name="Sakamoto S."/>
            <person name="Ohme-Takagi M."/>
            <person name="Yagi M."/>
            <person name="Zeng S.J."/>
            <person name="Shen C.Y."/>
            <person name="Yeh C.M."/>
            <person name="Luo Y.B."/>
            <person name="Tsai W.C."/>
            <person name="Van de Peer Y."/>
            <person name="Liu Z.J."/>
        </authorList>
    </citation>
    <scope>NUCLEOTIDE SEQUENCE [LARGE SCALE GENOMIC DNA]</scope>
    <source>
        <strain evidence="7">cv. Shenzhen</strain>
        <tissue evidence="6">Stem</tissue>
    </source>
</reference>
<name>A0A2I0BEY2_9ASPA</name>
<feature type="compositionally biased region" description="Low complexity" evidence="4">
    <location>
        <begin position="32"/>
        <end position="41"/>
    </location>
</feature>
<gene>
    <name evidence="6" type="primary">RPL30</name>
    <name evidence="6" type="ORF">AXF42_Ash007046</name>
</gene>
<feature type="region of interest" description="Disordered" evidence="4">
    <location>
        <begin position="21"/>
        <end position="42"/>
    </location>
</feature>
<keyword evidence="2 6" id="KW-0689">Ribosomal protein</keyword>
<keyword evidence="3" id="KW-0687">Ribonucleoprotein</keyword>
<comment type="similarity">
    <text evidence="1">Belongs to the eukaryotic ribosomal protein eL30 family.</text>
</comment>
<organism evidence="6 7">
    <name type="scientific">Apostasia shenzhenica</name>
    <dbReference type="NCBI Taxonomy" id="1088818"/>
    <lineage>
        <taxon>Eukaryota</taxon>
        <taxon>Viridiplantae</taxon>
        <taxon>Streptophyta</taxon>
        <taxon>Embryophyta</taxon>
        <taxon>Tracheophyta</taxon>
        <taxon>Spermatophyta</taxon>
        <taxon>Magnoliopsida</taxon>
        <taxon>Liliopsida</taxon>
        <taxon>Asparagales</taxon>
        <taxon>Orchidaceae</taxon>
        <taxon>Apostasioideae</taxon>
        <taxon>Apostasia</taxon>
    </lineage>
</organism>
<dbReference type="PANTHER" id="PTHR11449">
    <property type="entry name" value="RIBOSOMAL PROTEIN L30"/>
    <property type="match status" value="1"/>
</dbReference>
<dbReference type="GO" id="GO:0003735">
    <property type="term" value="F:structural constituent of ribosome"/>
    <property type="evidence" value="ECO:0007669"/>
    <property type="project" value="InterPro"/>
</dbReference>
<evidence type="ECO:0000256" key="2">
    <source>
        <dbReference type="ARBA" id="ARBA00022980"/>
    </source>
</evidence>
<dbReference type="AlphaFoldDB" id="A0A2I0BEY2"/>
<dbReference type="OrthoDB" id="1629067at2759"/>
<dbReference type="STRING" id="1088818.A0A2I0BEY2"/>
<sequence>MRGVGGPLLCIGDLLSDVADDGNADGDRRQTSAPSSPSSSSNDYLSPYALQGLFQVHLSSNSQTSPNFVSGCPREWTHSNVPLREVICHTSPLANSNVPLREVICQASPLANFRPLKLDFIGERITPKCISIVQDFETLIRYLCLDYSTKCVLFLCAALEKADKLVLSANSNMNLLLEKVQVLEKILRRGDAAVMKAKEILQSSVRLPIPRHAPPLPPAESSATSHYRELRQRREAEDPKPDDDLPAAIARLFSDNRRWPPALETSLSPLLSRLSHPDSLLRCLSLLHSPSSAPLLFLSALHLLSPLADHRAAAKTVNLLLRSHDLRPAIDFLLSLIPCPSPLLSDVPFNALIAPLPAPATSDAPSPSSTSCLHEESNPPPSPSTPLSLRSTGEAAPAPPPACSTTWSARACSLMASPSTPSSAASASTRCTLKLSTKGGDFRVAVGLSSADRSSRDFDLSALSSLASLFSSVVFSSSLASPQPAGLASVRRPLFSSPPASLQSHFIYCQAPVAAAIAAAGRLTSQACLEKRLDCWKKSTESINNRLALVMKSGKYTLGYKTVLRSLRSSKGKLVIIANNCPPLRKSEIEYYAMLAKVGVHHFNGNNVDLGTACGKYFRVCCLSIIDPGDSDIIKTIPGDH</sequence>
<protein>
    <submittedName>
        <fullName evidence="6">60S ribosomal protein L30</fullName>
    </submittedName>
</protein>
<accession>A0A2I0BEY2</accession>
<feature type="region of interest" description="Disordered" evidence="4">
    <location>
        <begin position="209"/>
        <end position="245"/>
    </location>
</feature>
<dbReference type="PROSITE" id="PS00993">
    <property type="entry name" value="RIBOSOMAL_L30E_2"/>
    <property type="match status" value="1"/>
</dbReference>
<evidence type="ECO:0000256" key="1">
    <source>
        <dbReference type="ARBA" id="ARBA00007326"/>
    </source>
</evidence>
<dbReference type="SUPFAM" id="SSF55315">
    <property type="entry name" value="L30e-like"/>
    <property type="match status" value="1"/>
</dbReference>
<evidence type="ECO:0000313" key="6">
    <source>
        <dbReference type="EMBL" id="PKA66349.1"/>
    </source>
</evidence>
<evidence type="ECO:0000313" key="7">
    <source>
        <dbReference type="Proteomes" id="UP000236161"/>
    </source>
</evidence>
<evidence type="ECO:0000256" key="3">
    <source>
        <dbReference type="ARBA" id="ARBA00023274"/>
    </source>
</evidence>
<dbReference type="NCBIfam" id="NF002172">
    <property type="entry name" value="PRK01018.1"/>
    <property type="match status" value="1"/>
</dbReference>
<dbReference type="FunFam" id="3.30.1330.30:FF:000001">
    <property type="entry name" value="60S ribosomal protein L30"/>
    <property type="match status" value="1"/>
</dbReference>
<feature type="region of interest" description="Disordered" evidence="4">
    <location>
        <begin position="360"/>
        <end position="402"/>
    </location>
</feature>
<dbReference type="Gene3D" id="3.30.1330.30">
    <property type="match status" value="1"/>
</dbReference>
<feature type="domain" description="Ribosomal protein eL8/eL30/eS12/Gadd45" evidence="5">
    <location>
        <begin position="542"/>
        <end position="634"/>
    </location>
</feature>
<dbReference type="PROSITE" id="PS00709">
    <property type="entry name" value="RIBOSOMAL_L30E_1"/>
    <property type="match status" value="1"/>
</dbReference>
<evidence type="ECO:0000259" key="5">
    <source>
        <dbReference type="Pfam" id="PF01248"/>
    </source>
</evidence>
<dbReference type="HAMAP" id="MF_00481">
    <property type="entry name" value="Ribosomal_eL30"/>
    <property type="match status" value="1"/>
</dbReference>
<dbReference type="GO" id="GO:0003723">
    <property type="term" value="F:RNA binding"/>
    <property type="evidence" value="ECO:0007669"/>
    <property type="project" value="InterPro"/>
</dbReference>
<feature type="compositionally biased region" description="Low complexity" evidence="4">
    <location>
        <begin position="360"/>
        <end position="371"/>
    </location>
</feature>
<dbReference type="InterPro" id="IPR039109">
    <property type="entry name" value="Ribosomal_eL30-like"/>
</dbReference>
<feature type="compositionally biased region" description="Low complexity" evidence="4">
    <location>
        <begin position="385"/>
        <end position="396"/>
    </location>
</feature>
<dbReference type="GO" id="GO:0022625">
    <property type="term" value="C:cytosolic large ribosomal subunit"/>
    <property type="evidence" value="ECO:0007669"/>
    <property type="project" value="InterPro"/>
</dbReference>
<proteinExistence type="inferred from homology"/>